<protein>
    <submittedName>
        <fullName evidence="2">T9SS type A sorting domain-containing protein</fullName>
    </submittedName>
</protein>
<feature type="transmembrane region" description="Helical" evidence="1">
    <location>
        <begin position="12"/>
        <end position="34"/>
    </location>
</feature>
<dbReference type="AlphaFoldDB" id="A0A7K1TG92"/>
<name>A0A7K1TG92_9BACT</name>
<keyword evidence="1" id="KW-0812">Transmembrane</keyword>
<dbReference type="NCBIfam" id="TIGR04183">
    <property type="entry name" value="Por_Secre_tail"/>
    <property type="match status" value="1"/>
</dbReference>
<keyword evidence="3" id="KW-1185">Reference proteome</keyword>
<evidence type="ECO:0000313" key="3">
    <source>
        <dbReference type="Proteomes" id="UP000441336"/>
    </source>
</evidence>
<comment type="caution">
    <text evidence="2">The sequence shown here is derived from an EMBL/GenBank/DDBJ whole genome shotgun (WGS) entry which is preliminary data.</text>
</comment>
<dbReference type="InterPro" id="IPR026444">
    <property type="entry name" value="Secre_tail"/>
</dbReference>
<dbReference type="PANTHER" id="PTHR40050">
    <property type="entry name" value="INNER SPORE COAT PROTEIN H"/>
    <property type="match status" value="1"/>
</dbReference>
<proteinExistence type="predicted"/>
<dbReference type="Pfam" id="PF08757">
    <property type="entry name" value="CotH"/>
    <property type="match status" value="1"/>
</dbReference>
<organism evidence="2 3">
    <name type="scientific">Hymenobacter ginkgonis</name>
    <dbReference type="NCBI Taxonomy" id="2682976"/>
    <lineage>
        <taxon>Bacteria</taxon>
        <taxon>Pseudomonadati</taxon>
        <taxon>Bacteroidota</taxon>
        <taxon>Cytophagia</taxon>
        <taxon>Cytophagales</taxon>
        <taxon>Hymenobacteraceae</taxon>
        <taxon>Hymenobacter</taxon>
    </lineage>
</organism>
<dbReference type="EMBL" id="WQKZ01000003">
    <property type="protein sequence ID" value="MVN77426.1"/>
    <property type="molecule type" value="Genomic_DNA"/>
</dbReference>
<dbReference type="InterPro" id="IPR014867">
    <property type="entry name" value="Spore_coat_CotH_CotH2/3/7"/>
</dbReference>
<dbReference type="Proteomes" id="UP000441336">
    <property type="component" value="Unassembled WGS sequence"/>
</dbReference>
<evidence type="ECO:0000256" key="1">
    <source>
        <dbReference type="SAM" id="Phobius"/>
    </source>
</evidence>
<dbReference type="PANTHER" id="PTHR40050:SF1">
    <property type="entry name" value="INNER SPORE COAT PROTEIN H"/>
    <property type="match status" value="1"/>
</dbReference>
<sequence>MHRINEEAMCSAYHSFILCVMKTVFLLITLLIPYTGWAQTEPPVSIVFTSSDLPIISIDTHQQAILDDPKITAAMGVIYNGPGARNFITDKPTAYKGKIGIALRGSSSQWYSPKKSYSLTTQDSTGANLNVGLLGMPADNDWVLSAVYSDKTMIRNALTYGIGRDAGSYASRTHYCEVVLDGVYQGVYTFMEKIKQGSNRVNISKLKSTDNTGDAVTGGYILKLDKTTGSPSASWLSKYQNPADTTENNILFQVDYPKLADITAPQRTYIEAYADSFETALSTKPFADARKGYRHYINTPSFVDYFLLTELTRNIDGYCFSTYFYKDRASKGGRLTMGPLWDYDLAWGNAGFCAGDSAAGWVYNNAHCSGHKIPFWWRQLLADSTFSQELRTRWTSLRTTVLSEDSLDQRIDANAAQLQESQARNYQAWPVLGTYVWADANAFATYQEEVDYVKRWTHERLLWMDGNLPRPAATALSSRAAVAFSDATAFPVPSATSLTVDYSLPQASAVTVVLLDVLGQPVYQQALTTQGIGNHEVAIAIFADLSPGVYSLRLTSNEGSRTLRVVRSAL</sequence>
<reference evidence="2 3" key="1">
    <citation type="submission" date="2019-12" db="EMBL/GenBank/DDBJ databases">
        <title>Hymenobacter sp. HMF4947 Genome sequencing and assembly.</title>
        <authorList>
            <person name="Kang H."/>
            <person name="Cha I."/>
            <person name="Kim H."/>
            <person name="Joh K."/>
        </authorList>
    </citation>
    <scope>NUCLEOTIDE SEQUENCE [LARGE SCALE GENOMIC DNA]</scope>
    <source>
        <strain evidence="2 3">HMF4947</strain>
    </source>
</reference>
<gene>
    <name evidence="2" type="ORF">GO988_13910</name>
</gene>
<keyword evidence="1" id="KW-1133">Transmembrane helix</keyword>
<keyword evidence="1" id="KW-0472">Membrane</keyword>
<evidence type="ECO:0000313" key="2">
    <source>
        <dbReference type="EMBL" id="MVN77426.1"/>
    </source>
</evidence>
<accession>A0A7K1TG92</accession>